<evidence type="ECO:0000313" key="3">
    <source>
        <dbReference type="Proteomes" id="UP000011115"/>
    </source>
</evidence>
<dbReference type="InParanoid" id="M1DEC7"/>
<feature type="compositionally biased region" description="Basic and acidic residues" evidence="1">
    <location>
        <begin position="123"/>
        <end position="132"/>
    </location>
</feature>
<protein>
    <submittedName>
        <fullName evidence="2">Polyprotein protein</fullName>
    </submittedName>
</protein>
<proteinExistence type="predicted"/>
<dbReference type="HOGENOM" id="CLU_1350958_0_0_1"/>
<dbReference type="Gramene" id="PGSC0003DMT400087693">
    <property type="protein sequence ID" value="PGSC0003DMT400087693"/>
    <property type="gene ID" value="PGSC0003DMG400037264"/>
</dbReference>
<dbReference type="EnsemblPlants" id="PGSC0003DMT400087693">
    <property type="protein sequence ID" value="PGSC0003DMT400087693"/>
    <property type="gene ID" value="PGSC0003DMG400037264"/>
</dbReference>
<feature type="region of interest" description="Disordered" evidence="1">
    <location>
        <begin position="110"/>
        <end position="140"/>
    </location>
</feature>
<dbReference type="AlphaFoldDB" id="M1DEC7"/>
<keyword evidence="3" id="KW-1185">Reference proteome</keyword>
<reference evidence="2" key="2">
    <citation type="submission" date="2015-06" db="UniProtKB">
        <authorList>
            <consortium name="EnsemblPlants"/>
        </authorList>
    </citation>
    <scope>IDENTIFICATION</scope>
    <source>
        <strain evidence="2">DM1-3 516 R44</strain>
    </source>
</reference>
<evidence type="ECO:0000313" key="2">
    <source>
        <dbReference type="EnsemblPlants" id="PGSC0003DMT400087693"/>
    </source>
</evidence>
<accession>M1DEC7</accession>
<reference evidence="3" key="1">
    <citation type="journal article" date="2011" name="Nature">
        <title>Genome sequence and analysis of the tuber crop potato.</title>
        <authorList>
            <consortium name="The Potato Genome Sequencing Consortium"/>
        </authorList>
    </citation>
    <scope>NUCLEOTIDE SEQUENCE [LARGE SCALE GENOMIC DNA]</scope>
    <source>
        <strain evidence="3">cv. DM1-3 516 R44</strain>
    </source>
</reference>
<dbReference type="Proteomes" id="UP000011115">
    <property type="component" value="Unassembled WGS sequence"/>
</dbReference>
<name>M1DEC7_SOLTU</name>
<sequence length="203" mass="22437">MLMIFGTVEIPNVPVDSYMPPATIGDEVHTEEVAAAESEAETDEEQLGVDEEASYEGLTEVDEAMVDAAVQISLADTPMADPTGPIITNVTPGTDAHGIWIEEQSKDTNLQNGMNRAERRKKREPEKNQVGERKKKSAIRQGIPRCRVRSPKVIDLEDVEGQEKKAMELTKGQIAELIGEPDLLRRVALRNIFLATINTFLNI</sequence>
<evidence type="ECO:0000256" key="1">
    <source>
        <dbReference type="SAM" id="MobiDB-lite"/>
    </source>
</evidence>
<dbReference type="PaxDb" id="4113-PGSC0003DMT400087693"/>
<organism evidence="2 3">
    <name type="scientific">Solanum tuberosum</name>
    <name type="common">Potato</name>
    <dbReference type="NCBI Taxonomy" id="4113"/>
    <lineage>
        <taxon>Eukaryota</taxon>
        <taxon>Viridiplantae</taxon>
        <taxon>Streptophyta</taxon>
        <taxon>Embryophyta</taxon>
        <taxon>Tracheophyta</taxon>
        <taxon>Spermatophyta</taxon>
        <taxon>Magnoliopsida</taxon>
        <taxon>eudicotyledons</taxon>
        <taxon>Gunneridae</taxon>
        <taxon>Pentapetalae</taxon>
        <taxon>asterids</taxon>
        <taxon>lamiids</taxon>
        <taxon>Solanales</taxon>
        <taxon>Solanaceae</taxon>
        <taxon>Solanoideae</taxon>
        <taxon>Solaneae</taxon>
        <taxon>Solanum</taxon>
    </lineage>
</organism>